<evidence type="ECO:0000313" key="2">
    <source>
        <dbReference type="EMBL" id="ATB40818.1"/>
    </source>
</evidence>
<protein>
    <recommendedName>
        <fullName evidence="4">Lipoprotein</fullName>
    </recommendedName>
</protein>
<reference evidence="2 3" key="1">
    <citation type="submission" date="2017-06" db="EMBL/GenBank/DDBJ databases">
        <title>Sequencing and comparative analysis of myxobacterial genomes.</title>
        <authorList>
            <person name="Rupp O."/>
            <person name="Goesmann A."/>
            <person name="Sogaard-Andersen L."/>
        </authorList>
    </citation>
    <scope>NUCLEOTIDE SEQUENCE [LARGE SCALE GENOMIC DNA]</scope>
    <source>
        <strain evidence="2 3">DSM 52655</strain>
    </source>
</reference>
<name>A0A250JB73_9BACT</name>
<evidence type="ECO:0000256" key="1">
    <source>
        <dbReference type="SAM" id="SignalP"/>
    </source>
</evidence>
<gene>
    <name evidence="2" type="ORF">CYFUS_006274</name>
</gene>
<keyword evidence="1" id="KW-0732">Signal</keyword>
<evidence type="ECO:0008006" key="4">
    <source>
        <dbReference type="Google" id="ProtNLM"/>
    </source>
</evidence>
<organism evidence="2 3">
    <name type="scientific">Cystobacter fuscus</name>
    <dbReference type="NCBI Taxonomy" id="43"/>
    <lineage>
        <taxon>Bacteria</taxon>
        <taxon>Pseudomonadati</taxon>
        <taxon>Myxococcota</taxon>
        <taxon>Myxococcia</taxon>
        <taxon>Myxococcales</taxon>
        <taxon>Cystobacterineae</taxon>
        <taxon>Archangiaceae</taxon>
        <taxon>Cystobacter</taxon>
    </lineage>
</organism>
<dbReference type="Proteomes" id="UP000217257">
    <property type="component" value="Chromosome"/>
</dbReference>
<evidence type="ECO:0000313" key="3">
    <source>
        <dbReference type="Proteomes" id="UP000217257"/>
    </source>
</evidence>
<proteinExistence type="predicted"/>
<accession>A0A250JB73</accession>
<dbReference type="AlphaFoldDB" id="A0A250JB73"/>
<dbReference type="KEGG" id="cfus:CYFUS_006274"/>
<feature type="chain" id="PRO_5012919474" description="Lipoprotein" evidence="1">
    <location>
        <begin position="19"/>
        <end position="675"/>
    </location>
</feature>
<sequence length="675" mass="70952">MKRFMMSLVLGLGALLCACTEQTPVALPAGLQGTYDLALVNDLLFVTSTDRNELRVLQLTEDATKRGYVRAPNPLEPLAIPVLPRPQALARDVRYDAEGTERTGTYVYARSSGSAIISVVDSAADKLREVTRLDTRTLTGVSSGPVTAFAALATGQEGGSSTLYFATQEPAGARLWRALLTTDTQALASPPAPLTAELLLELASDEAVGSLLVLPDPNLIAVSTRRGQYGNPGTSFILEVNTKVRRTTLDFAGAQVLQLVTHGRVPGEDEQPERRAPGARIFGVLDPSNCTQPAAPAPAVACQSGILAVDSTTGTLAKDFTGYPMLPLNSGSGLPMGLSLSTNTLLSVQGGEKREATVPLLGIVPLSTGAILFFDALNLVHLNVGALWAATDTANTATATVSLVDVVGNNVDPSTPDRRADIAFSGTFGATRDETYLLISEGVLPNATRLERDPATTTFTVPIVDALEDGSARPSVRPGDLIVLLPEDSSLPACAESVLVGEVQRAPAASTALVTPAGALPAACADYPRFEVRAGGERSLVLADAAGNYLQRMGTGSTYSRADTFFFHPPGYAGQATGTAVSLTVTRDLRQSPVGRGQRFVVTTASHFFPYILSVDLVNYEALRLFRLPGPVVRARVGDTDFAYIVYPSANAILQMNLSTVVAGAANALALVPFR</sequence>
<feature type="signal peptide" evidence="1">
    <location>
        <begin position="1"/>
        <end position="18"/>
    </location>
</feature>
<dbReference type="PROSITE" id="PS51257">
    <property type="entry name" value="PROKAR_LIPOPROTEIN"/>
    <property type="match status" value="1"/>
</dbReference>
<dbReference type="EMBL" id="CP022098">
    <property type="protein sequence ID" value="ATB40818.1"/>
    <property type="molecule type" value="Genomic_DNA"/>
</dbReference>